<feature type="region of interest" description="Disordered" evidence="1">
    <location>
        <begin position="129"/>
        <end position="155"/>
    </location>
</feature>
<proteinExistence type="predicted"/>
<dbReference type="InParanoid" id="A0A1V9X4I7"/>
<gene>
    <name evidence="2" type="ORF">BIW11_01994</name>
</gene>
<evidence type="ECO:0000313" key="2">
    <source>
        <dbReference type="EMBL" id="OQR68540.1"/>
    </source>
</evidence>
<name>A0A1V9X4I7_9ACAR</name>
<dbReference type="Proteomes" id="UP000192247">
    <property type="component" value="Unassembled WGS sequence"/>
</dbReference>
<accession>A0A1V9X4I7</accession>
<dbReference type="OrthoDB" id="10477070at2759"/>
<reference evidence="2 3" key="1">
    <citation type="journal article" date="2017" name="Gigascience">
        <title>Draft genome of the honey bee ectoparasitic mite, Tropilaelaps mercedesae, is shaped by the parasitic life history.</title>
        <authorList>
            <person name="Dong X."/>
            <person name="Armstrong S.D."/>
            <person name="Xia D."/>
            <person name="Makepeace B.L."/>
            <person name="Darby A.C."/>
            <person name="Kadowaki T."/>
        </authorList>
    </citation>
    <scope>NUCLEOTIDE SEQUENCE [LARGE SCALE GENOMIC DNA]</scope>
    <source>
        <strain evidence="2">Wuxi-XJTLU</strain>
    </source>
</reference>
<organism evidence="2 3">
    <name type="scientific">Tropilaelaps mercedesae</name>
    <dbReference type="NCBI Taxonomy" id="418985"/>
    <lineage>
        <taxon>Eukaryota</taxon>
        <taxon>Metazoa</taxon>
        <taxon>Ecdysozoa</taxon>
        <taxon>Arthropoda</taxon>
        <taxon>Chelicerata</taxon>
        <taxon>Arachnida</taxon>
        <taxon>Acari</taxon>
        <taxon>Parasitiformes</taxon>
        <taxon>Mesostigmata</taxon>
        <taxon>Gamasina</taxon>
        <taxon>Dermanyssoidea</taxon>
        <taxon>Laelapidae</taxon>
        <taxon>Tropilaelaps</taxon>
    </lineage>
</organism>
<feature type="compositionally biased region" description="Basic and acidic residues" evidence="1">
    <location>
        <begin position="134"/>
        <end position="143"/>
    </location>
</feature>
<protein>
    <submittedName>
        <fullName evidence="2">Zinc finger protein-like</fullName>
    </submittedName>
</protein>
<evidence type="ECO:0000256" key="1">
    <source>
        <dbReference type="SAM" id="MobiDB-lite"/>
    </source>
</evidence>
<sequence length="172" mass="18434">MSDISWSQPSFFRLTKICLIAFRVSLIAKSLVTVASPLPVPAIPSVGVPTSAAAAAAAAASPIPLVVLPDRDRDLDDTPPPPPAPVTPGSTFIPAELMRQLFDPVKQEYVCPFCLWTTPDEEKVQGHIASHTGEPQKDRDSKRIPPPGTFAGVVAPDQYGRAGRRRVVSVFL</sequence>
<dbReference type="AlphaFoldDB" id="A0A1V9X4I7"/>
<keyword evidence="3" id="KW-1185">Reference proteome</keyword>
<feature type="region of interest" description="Disordered" evidence="1">
    <location>
        <begin position="69"/>
        <end position="89"/>
    </location>
</feature>
<dbReference type="EMBL" id="MNPL01024416">
    <property type="protein sequence ID" value="OQR68540.1"/>
    <property type="molecule type" value="Genomic_DNA"/>
</dbReference>
<evidence type="ECO:0000313" key="3">
    <source>
        <dbReference type="Proteomes" id="UP000192247"/>
    </source>
</evidence>
<comment type="caution">
    <text evidence="2">The sequence shown here is derived from an EMBL/GenBank/DDBJ whole genome shotgun (WGS) entry which is preliminary data.</text>
</comment>